<protein>
    <recommendedName>
        <fullName evidence="5">HTH araC/xylS-type domain-containing protein</fullName>
    </recommendedName>
</protein>
<dbReference type="PROSITE" id="PS01124">
    <property type="entry name" value="HTH_ARAC_FAMILY_2"/>
    <property type="match status" value="1"/>
</dbReference>
<feature type="domain" description="HTH araC/xylS-type" evidence="5">
    <location>
        <begin position="200"/>
        <end position="297"/>
    </location>
</feature>
<comment type="caution">
    <text evidence="6">The sequence shown here is derived from an EMBL/GenBank/DDBJ whole genome shotgun (WGS) entry which is preliminary data.</text>
</comment>
<accession>A0ABQ2QPG7</accession>
<evidence type="ECO:0000259" key="5">
    <source>
        <dbReference type="PROSITE" id="PS01124"/>
    </source>
</evidence>
<evidence type="ECO:0000256" key="3">
    <source>
        <dbReference type="ARBA" id="ARBA00023163"/>
    </source>
</evidence>
<name>A0ABQ2QPG7_9ACTN</name>
<dbReference type="PANTHER" id="PTHR46796:SF15">
    <property type="entry name" value="BLL1074 PROTEIN"/>
    <property type="match status" value="1"/>
</dbReference>
<reference evidence="7" key="1">
    <citation type="journal article" date="2019" name="Int. J. Syst. Evol. Microbiol.">
        <title>The Global Catalogue of Microorganisms (GCM) 10K type strain sequencing project: providing services to taxonomists for standard genome sequencing and annotation.</title>
        <authorList>
            <consortium name="The Broad Institute Genomics Platform"/>
            <consortium name="The Broad Institute Genome Sequencing Center for Infectious Disease"/>
            <person name="Wu L."/>
            <person name="Ma J."/>
        </authorList>
    </citation>
    <scope>NUCLEOTIDE SEQUENCE [LARGE SCALE GENOMIC DNA]</scope>
    <source>
        <strain evidence="7">JCM 3115</strain>
    </source>
</reference>
<evidence type="ECO:0000256" key="1">
    <source>
        <dbReference type="ARBA" id="ARBA00023015"/>
    </source>
</evidence>
<proteinExistence type="predicted"/>
<evidence type="ECO:0000313" key="7">
    <source>
        <dbReference type="Proteomes" id="UP000611554"/>
    </source>
</evidence>
<dbReference type="PANTHER" id="PTHR46796">
    <property type="entry name" value="HTH-TYPE TRANSCRIPTIONAL ACTIVATOR RHAS-RELATED"/>
    <property type="match status" value="1"/>
</dbReference>
<keyword evidence="3" id="KW-0804">Transcription</keyword>
<dbReference type="Pfam" id="PF12833">
    <property type="entry name" value="HTH_18"/>
    <property type="match status" value="1"/>
</dbReference>
<keyword evidence="2" id="KW-0238">DNA-binding</keyword>
<organism evidence="6 7">
    <name type="scientific">Streptosporangium pseudovulgare</name>
    <dbReference type="NCBI Taxonomy" id="35765"/>
    <lineage>
        <taxon>Bacteria</taxon>
        <taxon>Bacillati</taxon>
        <taxon>Actinomycetota</taxon>
        <taxon>Actinomycetes</taxon>
        <taxon>Streptosporangiales</taxon>
        <taxon>Streptosporangiaceae</taxon>
        <taxon>Streptosporangium</taxon>
    </lineage>
</organism>
<dbReference type="Gene3D" id="1.10.10.60">
    <property type="entry name" value="Homeodomain-like"/>
    <property type="match status" value="1"/>
</dbReference>
<evidence type="ECO:0000256" key="4">
    <source>
        <dbReference type="SAM" id="MobiDB-lite"/>
    </source>
</evidence>
<dbReference type="EMBL" id="BMQJ01000003">
    <property type="protein sequence ID" value="GGP88087.1"/>
    <property type="molecule type" value="Genomic_DNA"/>
</dbReference>
<dbReference type="InterPro" id="IPR050204">
    <property type="entry name" value="AraC_XylS_family_regulators"/>
</dbReference>
<keyword evidence="7" id="KW-1185">Reference proteome</keyword>
<keyword evidence="1" id="KW-0805">Transcription regulation</keyword>
<evidence type="ECO:0000313" key="6">
    <source>
        <dbReference type="EMBL" id="GGP88087.1"/>
    </source>
</evidence>
<dbReference type="SMART" id="SM00342">
    <property type="entry name" value="HTH_ARAC"/>
    <property type="match status" value="1"/>
</dbReference>
<feature type="region of interest" description="Disordered" evidence="4">
    <location>
        <begin position="297"/>
        <end position="327"/>
    </location>
</feature>
<dbReference type="InterPro" id="IPR018060">
    <property type="entry name" value="HTH_AraC"/>
</dbReference>
<dbReference type="Proteomes" id="UP000611554">
    <property type="component" value="Unassembled WGS sequence"/>
</dbReference>
<evidence type="ECO:0000256" key="2">
    <source>
        <dbReference type="ARBA" id="ARBA00023125"/>
    </source>
</evidence>
<sequence length="327" mass="35371">MVPVAPVIRIMPQTLPRVVPDRIGDSGTEHMTGSFVPMADSVKHVSATWGHEIPVPGALRPWVSDVRGVTADADQGVLTHPPEASTALVFRVLDDRHGDLMVVGPRTRARYHRGKHVPFGIRLRIRPSRASLLLGVPVGELVDQAVPLRDLWGTPGDRLTHELAGLGPDHMSVLKRIEAEFLARISLAAPGDLSRSDLVQAAIAGLSTSTGARPEPVPAIARRLGVSERHLRDLFNRAVGVSPKRFARIERLRTVLARARTGSWARLAVEAGYYDQSHLTGEFREAMGVPPGSFVTGHLPAPTPCGTSRPLGPSRGDPYGPRRGRHP</sequence>
<gene>
    <name evidence="6" type="ORF">GCM10010140_16990</name>
</gene>